<dbReference type="EMBL" id="BGZK01000241">
    <property type="protein sequence ID" value="GBP31081.1"/>
    <property type="molecule type" value="Genomic_DNA"/>
</dbReference>
<gene>
    <name evidence="1" type="ORF">EVAR_77376_1</name>
</gene>
<evidence type="ECO:0000313" key="1">
    <source>
        <dbReference type="EMBL" id="GBP31081.1"/>
    </source>
</evidence>
<reference evidence="1 2" key="1">
    <citation type="journal article" date="2019" name="Commun. Biol.">
        <title>The bagworm genome reveals a unique fibroin gene that provides high tensile strength.</title>
        <authorList>
            <person name="Kono N."/>
            <person name="Nakamura H."/>
            <person name="Ohtoshi R."/>
            <person name="Tomita M."/>
            <person name="Numata K."/>
            <person name="Arakawa K."/>
        </authorList>
    </citation>
    <scope>NUCLEOTIDE SEQUENCE [LARGE SCALE GENOMIC DNA]</scope>
</reference>
<comment type="caution">
    <text evidence="1">The sequence shown here is derived from an EMBL/GenBank/DDBJ whole genome shotgun (WGS) entry which is preliminary data.</text>
</comment>
<accession>A0A4C1UX58</accession>
<evidence type="ECO:0000313" key="2">
    <source>
        <dbReference type="Proteomes" id="UP000299102"/>
    </source>
</evidence>
<dbReference type="Proteomes" id="UP000299102">
    <property type="component" value="Unassembled WGS sequence"/>
</dbReference>
<organism evidence="1 2">
    <name type="scientific">Eumeta variegata</name>
    <name type="common">Bagworm moth</name>
    <name type="synonym">Eumeta japonica</name>
    <dbReference type="NCBI Taxonomy" id="151549"/>
    <lineage>
        <taxon>Eukaryota</taxon>
        <taxon>Metazoa</taxon>
        <taxon>Ecdysozoa</taxon>
        <taxon>Arthropoda</taxon>
        <taxon>Hexapoda</taxon>
        <taxon>Insecta</taxon>
        <taxon>Pterygota</taxon>
        <taxon>Neoptera</taxon>
        <taxon>Endopterygota</taxon>
        <taxon>Lepidoptera</taxon>
        <taxon>Glossata</taxon>
        <taxon>Ditrysia</taxon>
        <taxon>Tineoidea</taxon>
        <taxon>Psychidae</taxon>
        <taxon>Oiketicinae</taxon>
        <taxon>Eumeta</taxon>
    </lineage>
</organism>
<name>A0A4C1UX58_EUMVA</name>
<protein>
    <submittedName>
        <fullName evidence="1">Uncharacterized protein</fullName>
    </submittedName>
</protein>
<proteinExistence type="predicted"/>
<sequence>MSSMRLLHSSFLTSTMRALTRRWRARAMDLFSLKRYMYVCRGAVFLALYNLRVSAGNFRRSMDAETICEHFLTTVPMWLVRAPIAESISSVVSMTSGILSMEVSNSSSAVDILFHSVIFVVGLVHSPGDLEAEHLQLVFLQLKSPKRMTASPRDRRASMLLRSHFFEGDKLIEIMTSVPCPVIASLHPVALCWSALTVGLSRRLRFDLRGLVNVVDAVYRENGITLCSIEPRSRDTPERGSARVECVVPRSVHRAATVMPRLRPSWKNCKLKTLSSRPAPFPVAHLPRARRKTVLSAAKWRCIIVGAVVSIERSGVP</sequence>
<dbReference type="AlphaFoldDB" id="A0A4C1UX58"/>
<keyword evidence="2" id="KW-1185">Reference proteome</keyword>